<name>G2ZX40_9RALS</name>
<feature type="compositionally biased region" description="Low complexity" evidence="1">
    <location>
        <begin position="23"/>
        <end position="32"/>
    </location>
</feature>
<accession>G2ZX40</accession>
<evidence type="ECO:0000256" key="1">
    <source>
        <dbReference type="SAM" id="MobiDB-lite"/>
    </source>
</evidence>
<reference evidence="2" key="2">
    <citation type="submission" date="2011-04" db="EMBL/GenBank/DDBJ databases">
        <authorList>
            <person name="Genoscope - CEA"/>
        </authorList>
    </citation>
    <scope>NUCLEOTIDE SEQUENCE</scope>
    <source>
        <strain evidence="2">R229</strain>
    </source>
</reference>
<organism evidence="2">
    <name type="scientific">blood disease bacterium R229</name>
    <dbReference type="NCBI Taxonomy" id="741978"/>
    <lineage>
        <taxon>Bacteria</taxon>
        <taxon>Pseudomonadati</taxon>
        <taxon>Pseudomonadota</taxon>
        <taxon>Betaproteobacteria</taxon>
        <taxon>Burkholderiales</taxon>
        <taxon>Burkholderiaceae</taxon>
        <taxon>Ralstonia</taxon>
        <taxon>Ralstonia solanacearum species complex</taxon>
    </lineage>
</organism>
<evidence type="ECO:0000313" key="2">
    <source>
        <dbReference type="EMBL" id="CCA83603.1"/>
    </source>
</evidence>
<feature type="region of interest" description="Disordered" evidence="1">
    <location>
        <begin position="1"/>
        <end position="32"/>
    </location>
</feature>
<dbReference type="EMBL" id="FR854083">
    <property type="protein sequence ID" value="CCA83603.1"/>
    <property type="molecule type" value="Genomic_DNA"/>
</dbReference>
<protein>
    <submittedName>
        <fullName evidence="2">Uncharacterized protein</fullName>
    </submittedName>
</protein>
<reference evidence="2" key="1">
    <citation type="journal article" date="2011" name="PLoS ONE">
        <title>Ralstonia syzygii, the Blood Disease Bacterium and some Asian R. solanacearum strains form a single genomic species despite divergent lifestyles.</title>
        <authorList>
            <person name="Remenant B."/>
            <person name="de Cambiaire J.C."/>
            <person name="Cellier G."/>
            <person name="Jacobs J.M."/>
            <person name="Mangenot S."/>
            <person name="Barbe V."/>
            <person name="Lajus A."/>
            <person name="Vallenet D."/>
            <person name="Medigue C."/>
            <person name="Fegan M."/>
            <person name="Allen C."/>
            <person name="Prior P."/>
        </authorList>
    </citation>
    <scope>NUCLEOTIDE SEQUENCE</scope>
    <source>
        <strain evidence="2">R229</strain>
    </source>
</reference>
<gene>
    <name evidence="2" type="ORF">BDB_mp70056</name>
</gene>
<dbReference type="AlphaFoldDB" id="G2ZX40"/>
<sequence>MTVSGDSGGRSNARVPTPVPPTSRAASARRCSAASRSARGSTLAVFLHDSLPLIHRPVALDLPSQPPSSMAPGYANSGPVDFVYTLLITQRLTKPTLNSQIFSMSSRPDTPLHECCASLSQMAGCRPYGIFESDNDSAFLKEDFNIF</sequence>
<proteinExistence type="predicted"/>